<gene>
    <name evidence="2" type="ORF">ACFP3T_04925</name>
</gene>
<name>A0ABW1R3T9_9LACO</name>
<dbReference type="EMBL" id="JBHSSD010000018">
    <property type="protein sequence ID" value="MFC6164014.1"/>
    <property type="molecule type" value="Genomic_DNA"/>
</dbReference>
<proteinExistence type="predicted"/>
<dbReference type="NCBIfam" id="TIGR03729">
    <property type="entry name" value="acc_ester"/>
    <property type="match status" value="1"/>
</dbReference>
<dbReference type="Proteomes" id="UP001596253">
    <property type="component" value="Unassembled WGS sequence"/>
</dbReference>
<feature type="domain" description="Calcineurin-like phosphoesterase" evidence="1">
    <location>
        <begin position="3"/>
        <end position="228"/>
    </location>
</feature>
<dbReference type="RefSeq" id="WP_137641079.1">
    <property type="nucleotide sequence ID" value="NZ_BJDK01000039.1"/>
</dbReference>
<dbReference type="InterPro" id="IPR029052">
    <property type="entry name" value="Metallo-depent_PP-like"/>
</dbReference>
<accession>A0ABW1R3T9</accession>
<keyword evidence="3" id="KW-1185">Reference proteome</keyword>
<sequence>MVRLAFSSDNHFDVNRVDAHEMMVQQAAYLVQQHVQWYLIAGDLFNDFQRSQQYVVDLQACLGDQTKVLWIAGNHDMVNGVSFDELEAGGFDGYLHNRFIDIPQTDWRIIGHNGWYDYQYAANLPGVTARDLAQWKYAYWIDRSIKQPLSDPERAQLMLTQVTAQLKLAQIAHKQVILMTHFVPRADFVPLGQGHHFWEMARALMGTPRLGALAEQYQVSHVLFGHLHLHPAPRDYNGTMYYDQAVGYGRKRLNEWRTDNFMAEWRLETFLLDLPEKLAEKFN</sequence>
<comment type="caution">
    <text evidence="2">The sequence shown here is derived from an EMBL/GenBank/DDBJ whole genome shotgun (WGS) entry which is preliminary data.</text>
</comment>
<dbReference type="Gene3D" id="3.60.21.10">
    <property type="match status" value="1"/>
</dbReference>
<protein>
    <submittedName>
        <fullName evidence="2">Metallophosphoesterase</fullName>
    </submittedName>
</protein>
<organism evidence="2 3">
    <name type="scientific">Lactiplantibacillus dongliensis</name>
    <dbReference type="NCBI Taxonomy" id="2559919"/>
    <lineage>
        <taxon>Bacteria</taxon>
        <taxon>Bacillati</taxon>
        <taxon>Bacillota</taxon>
        <taxon>Bacilli</taxon>
        <taxon>Lactobacillales</taxon>
        <taxon>Lactobacillaceae</taxon>
        <taxon>Lactiplantibacillus</taxon>
    </lineage>
</organism>
<dbReference type="InterPro" id="IPR004843">
    <property type="entry name" value="Calcineurin-like_PHP"/>
</dbReference>
<reference evidence="3" key="1">
    <citation type="journal article" date="2019" name="Int. J. Syst. Evol. Microbiol.">
        <title>The Global Catalogue of Microorganisms (GCM) 10K type strain sequencing project: providing services to taxonomists for standard genome sequencing and annotation.</title>
        <authorList>
            <consortium name="The Broad Institute Genomics Platform"/>
            <consortium name="The Broad Institute Genome Sequencing Center for Infectious Disease"/>
            <person name="Wu L."/>
            <person name="Ma J."/>
        </authorList>
    </citation>
    <scope>NUCLEOTIDE SEQUENCE [LARGE SCALE GENOMIC DNA]</scope>
    <source>
        <strain evidence="3">CCM 8932</strain>
    </source>
</reference>
<evidence type="ECO:0000313" key="2">
    <source>
        <dbReference type="EMBL" id="MFC6164014.1"/>
    </source>
</evidence>
<dbReference type="InterPro" id="IPR022302">
    <property type="entry name" value="Phosphoesterase_putative"/>
</dbReference>
<evidence type="ECO:0000313" key="3">
    <source>
        <dbReference type="Proteomes" id="UP001596253"/>
    </source>
</evidence>
<dbReference type="SUPFAM" id="SSF56300">
    <property type="entry name" value="Metallo-dependent phosphatases"/>
    <property type="match status" value="1"/>
</dbReference>
<dbReference type="Pfam" id="PF00149">
    <property type="entry name" value="Metallophos"/>
    <property type="match status" value="1"/>
</dbReference>
<evidence type="ECO:0000259" key="1">
    <source>
        <dbReference type="Pfam" id="PF00149"/>
    </source>
</evidence>